<accession>A0A6L2KLA5</accession>
<dbReference type="InterPro" id="IPR036875">
    <property type="entry name" value="Znf_CCHC_sf"/>
</dbReference>
<dbReference type="EMBL" id="BKCJ010002679">
    <property type="protein sequence ID" value="GEU50201.1"/>
    <property type="molecule type" value="Genomic_DNA"/>
</dbReference>
<keyword evidence="1" id="KW-0479">Metal-binding</keyword>
<gene>
    <name evidence="3" type="ORF">Tci_022179</name>
</gene>
<name>A0A6L2KLA5_TANCI</name>
<sequence length="384" mass="44633">MRISLLYRGEYSQWVERFMNYLEEQMDGEAMINLIKNGDQPLPRVTQVSIAGTTSTEQPPLKDKSMWSDQEKRVQKIDRLARSLLIQGLLNDIYSLIDSNKTAKDLWDALARHMLGSKYGEQDREAVVLYEYETFKATEGELFLDTYIRYLQVLNDLKKCGCSKDNCELHFKFLKNLQPEWKQYAIMMRQNKNLMDINIDDLYNILKQNQGDVNDAMGSKKKTVVVTSDLLALIAKKTNSANKKQKFVKSDDKKVKKKADEKRRDMSRVKCYNCKKEGHFTKDCKKAKVKDYEYYKRKMLLAKKDKDEQVLLAEDQKVLSDSEASSSSTDGKISEMQQYQHERECNAIIRQLQEDKIARLGNLMEGVLLAEDFTNAKLISSRQE</sequence>
<dbReference type="Pfam" id="PF00098">
    <property type="entry name" value="zf-CCHC"/>
    <property type="match status" value="1"/>
</dbReference>
<keyword evidence="1" id="KW-0862">Zinc</keyword>
<dbReference type="PROSITE" id="PS50158">
    <property type="entry name" value="ZF_CCHC"/>
    <property type="match status" value="1"/>
</dbReference>
<proteinExistence type="predicted"/>
<evidence type="ECO:0000313" key="3">
    <source>
        <dbReference type="EMBL" id="GEU50201.1"/>
    </source>
</evidence>
<dbReference type="AlphaFoldDB" id="A0A6L2KLA5"/>
<dbReference type="GO" id="GO:0003676">
    <property type="term" value="F:nucleic acid binding"/>
    <property type="evidence" value="ECO:0007669"/>
    <property type="project" value="InterPro"/>
</dbReference>
<evidence type="ECO:0000259" key="2">
    <source>
        <dbReference type="PROSITE" id="PS50158"/>
    </source>
</evidence>
<organism evidence="3">
    <name type="scientific">Tanacetum cinerariifolium</name>
    <name type="common">Dalmatian daisy</name>
    <name type="synonym">Chrysanthemum cinerariifolium</name>
    <dbReference type="NCBI Taxonomy" id="118510"/>
    <lineage>
        <taxon>Eukaryota</taxon>
        <taxon>Viridiplantae</taxon>
        <taxon>Streptophyta</taxon>
        <taxon>Embryophyta</taxon>
        <taxon>Tracheophyta</taxon>
        <taxon>Spermatophyta</taxon>
        <taxon>Magnoliopsida</taxon>
        <taxon>eudicotyledons</taxon>
        <taxon>Gunneridae</taxon>
        <taxon>Pentapetalae</taxon>
        <taxon>asterids</taxon>
        <taxon>campanulids</taxon>
        <taxon>Asterales</taxon>
        <taxon>Asteraceae</taxon>
        <taxon>Asteroideae</taxon>
        <taxon>Anthemideae</taxon>
        <taxon>Anthemidinae</taxon>
        <taxon>Tanacetum</taxon>
    </lineage>
</organism>
<protein>
    <recommendedName>
        <fullName evidence="2">CCHC-type domain-containing protein</fullName>
    </recommendedName>
</protein>
<comment type="caution">
    <text evidence="3">The sequence shown here is derived from an EMBL/GenBank/DDBJ whole genome shotgun (WGS) entry which is preliminary data.</text>
</comment>
<evidence type="ECO:0000256" key="1">
    <source>
        <dbReference type="PROSITE-ProRule" id="PRU00047"/>
    </source>
</evidence>
<keyword evidence="1" id="KW-0863">Zinc-finger</keyword>
<reference evidence="3" key="1">
    <citation type="journal article" date="2019" name="Sci. Rep.">
        <title>Draft genome of Tanacetum cinerariifolium, the natural source of mosquito coil.</title>
        <authorList>
            <person name="Yamashiro T."/>
            <person name="Shiraishi A."/>
            <person name="Satake H."/>
            <person name="Nakayama K."/>
        </authorList>
    </citation>
    <scope>NUCLEOTIDE SEQUENCE</scope>
</reference>
<dbReference type="InterPro" id="IPR001878">
    <property type="entry name" value="Znf_CCHC"/>
</dbReference>
<feature type="domain" description="CCHC-type" evidence="2">
    <location>
        <begin position="270"/>
        <end position="286"/>
    </location>
</feature>
<dbReference type="GO" id="GO:0008270">
    <property type="term" value="F:zinc ion binding"/>
    <property type="evidence" value="ECO:0007669"/>
    <property type="project" value="UniProtKB-KW"/>
</dbReference>
<dbReference type="Pfam" id="PF14223">
    <property type="entry name" value="Retrotran_gag_2"/>
    <property type="match status" value="1"/>
</dbReference>
<dbReference type="SUPFAM" id="SSF57756">
    <property type="entry name" value="Retrovirus zinc finger-like domains"/>
    <property type="match status" value="1"/>
</dbReference>
<dbReference type="Gene3D" id="4.10.60.10">
    <property type="entry name" value="Zinc finger, CCHC-type"/>
    <property type="match status" value="1"/>
</dbReference>
<dbReference type="SMART" id="SM00343">
    <property type="entry name" value="ZnF_C2HC"/>
    <property type="match status" value="1"/>
</dbReference>